<dbReference type="Pfam" id="PF00483">
    <property type="entry name" value="NTP_transferase"/>
    <property type="match status" value="1"/>
</dbReference>
<sequence>MIKKAVIPAAGYGTRFLPATKALAKEMFPIIDTPTIQYIVEEAIESGIEEILIIVSANKNAIMDHFDRNLELEGILKEKNKHVELKIIQDVSNLANIHYIRQKEQLGLGHAVLCAKAFIGNEPFALLLGDDLYVGNEKPVLKQLIDVHNKYNGSILGTLLVKPSETSKYGICDPVSVEEPRVSMLKSVVEKPKTEDAPSLSAIGGRYILSPKIFKYLETQNRGAGNEIQLTDAIKRMMAEENVYSYDIDGLRYDIGSRIGYIEATLDFSLKRDDLKQQVVELLQKKIKEIENL</sequence>
<dbReference type="NCBIfam" id="TIGR01099">
    <property type="entry name" value="galU"/>
    <property type="match status" value="1"/>
</dbReference>
<dbReference type="OrthoDB" id="9803871at2"/>
<comment type="catalytic activity">
    <reaction evidence="5 6">
        <text>alpha-D-glucose 1-phosphate + UTP + H(+) = UDP-alpha-D-glucose + diphosphate</text>
        <dbReference type="Rhea" id="RHEA:19889"/>
        <dbReference type="ChEBI" id="CHEBI:15378"/>
        <dbReference type="ChEBI" id="CHEBI:33019"/>
        <dbReference type="ChEBI" id="CHEBI:46398"/>
        <dbReference type="ChEBI" id="CHEBI:58601"/>
        <dbReference type="ChEBI" id="CHEBI:58885"/>
        <dbReference type="EC" id="2.7.7.9"/>
    </reaction>
</comment>
<dbReference type="GO" id="GO:0006011">
    <property type="term" value="P:UDP-alpha-D-glucose metabolic process"/>
    <property type="evidence" value="ECO:0007669"/>
    <property type="project" value="InterPro"/>
</dbReference>
<dbReference type="InterPro" id="IPR005771">
    <property type="entry name" value="GalU_uridylyltTrfase_bac/arc"/>
</dbReference>
<evidence type="ECO:0000256" key="5">
    <source>
        <dbReference type="ARBA" id="ARBA00048128"/>
    </source>
</evidence>
<dbReference type="GO" id="GO:0003983">
    <property type="term" value="F:UTP:glucose-1-phosphate uridylyltransferase activity"/>
    <property type="evidence" value="ECO:0007669"/>
    <property type="project" value="UniProtKB-EC"/>
</dbReference>
<keyword evidence="3 6" id="KW-0808">Transferase</keyword>
<dbReference type="InterPro" id="IPR005835">
    <property type="entry name" value="NTP_transferase_dom"/>
</dbReference>
<evidence type="ECO:0000313" key="8">
    <source>
        <dbReference type="EMBL" id="CCV65893.1"/>
    </source>
</evidence>
<proteinExistence type="inferred from homology"/>
<dbReference type="Gene3D" id="3.90.550.10">
    <property type="entry name" value="Spore Coat Polysaccharide Biosynthesis Protein SpsA, Chain A"/>
    <property type="match status" value="1"/>
</dbReference>
<dbReference type="AlphaFoldDB" id="U4KRN3"/>
<evidence type="ECO:0000313" key="9">
    <source>
        <dbReference type="Proteomes" id="UP000032737"/>
    </source>
</evidence>
<evidence type="ECO:0000256" key="6">
    <source>
        <dbReference type="RuleBase" id="RU361259"/>
    </source>
</evidence>
<evidence type="ECO:0000256" key="2">
    <source>
        <dbReference type="ARBA" id="ARBA00012415"/>
    </source>
</evidence>
<evidence type="ECO:0000259" key="7">
    <source>
        <dbReference type="Pfam" id="PF00483"/>
    </source>
</evidence>
<organism evidence="8 9">
    <name type="scientific">Acholeplasma brassicae</name>
    <dbReference type="NCBI Taxonomy" id="61635"/>
    <lineage>
        <taxon>Bacteria</taxon>
        <taxon>Bacillati</taxon>
        <taxon>Mycoplasmatota</taxon>
        <taxon>Mollicutes</taxon>
        <taxon>Acholeplasmatales</taxon>
        <taxon>Acholeplasmataceae</taxon>
        <taxon>Acholeplasma</taxon>
    </lineage>
</organism>
<keyword evidence="9" id="KW-1185">Reference proteome</keyword>
<comment type="similarity">
    <text evidence="1 6">Belongs to the UDPGP type 2 family.</text>
</comment>
<protein>
    <recommendedName>
        <fullName evidence="2 6">UTP--glucose-1-phosphate uridylyltransferase</fullName>
        <ecNumber evidence="2 6">2.7.7.9</ecNumber>
    </recommendedName>
    <alternativeName>
        <fullName evidence="6">UDP-glucose pyrophosphorylase</fullName>
    </alternativeName>
</protein>
<feature type="domain" description="Nucleotidyl transferase" evidence="7">
    <location>
        <begin position="4"/>
        <end position="267"/>
    </location>
</feature>
<dbReference type="EC" id="2.7.7.9" evidence="2 6"/>
<accession>U4KRN3</accession>
<name>U4KRN3_9MOLU</name>
<dbReference type="EMBL" id="FO681348">
    <property type="protein sequence ID" value="CCV65893.1"/>
    <property type="molecule type" value="Genomic_DNA"/>
</dbReference>
<keyword evidence="4 6" id="KW-0548">Nucleotidyltransferase</keyword>
<dbReference type="PANTHER" id="PTHR43197">
    <property type="entry name" value="UTP--GLUCOSE-1-PHOSPHATE URIDYLYLTRANSFERASE"/>
    <property type="match status" value="1"/>
</dbReference>
<evidence type="ECO:0000256" key="4">
    <source>
        <dbReference type="ARBA" id="ARBA00022695"/>
    </source>
</evidence>
<dbReference type="STRING" id="61635.BN85308720"/>
<dbReference type="PANTHER" id="PTHR43197:SF1">
    <property type="entry name" value="UTP--GLUCOSE-1-PHOSPHATE URIDYLYLTRANSFERASE"/>
    <property type="match status" value="1"/>
</dbReference>
<dbReference type="SUPFAM" id="SSF53448">
    <property type="entry name" value="Nucleotide-diphospho-sugar transferases"/>
    <property type="match status" value="1"/>
</dbReference>
<evidence type="ECO:0000256" key="3">
    <source>
        <dbReference type="ARBA" id="ARBA00022679"/>
    </source>
</evidence>
<dbReference type="HOGENOM" id="CLU_029499_1_2_14"/>
<dbReference type="RefSeq" id="WP_030004755.1">
    <property type="nucleotide sequence ID" value="NC_022549.1"/>
</dbReference>
<gene>
    <name evidence="8" type="primary">galU</name>
    <name evidence="8" type="ORF">BN85308720</name>
</gene>
<evidence type="ECO:0000256" key="1">
    <source>
        <dbReference type="ARBA" id="ARBA00006890"/>
    </source>
</evidence>
<dbReference type="Proteomes" id="UP000032737">
    <property type="component" value="Chromosome"/>
</dbReference>
<dbReference type="CDD" id="cd02541">
    <property type="entry name" value="UGPase_prokaryotic"/>
    <property type="match status" value="1"/>
</dbReference>
<dbReference type="KEGG" id="abra:BN85308720"/>
<reference evidence="8 9" key="1">
    <citation type="journal article" date="2013" name="J. Mol. Microbiol. Biotechnol.">
        <title>Analysis of the Complete Genomes of Acholeplasma brassicae , A. palmae and A. laidlawii and Their Comparison to the Obligate Parasites from ' Candidatus Phytoplasma'.</title>
        <authorList>
            <person name="Kube M."/>
            <person name="Siewert C."/>
            <person name="Migdoll A.M."/>
            <person name="Duduk B."/>
            <person name="Holz S."/>
            <person name="Rabus R."/>
            <person name="Seemuller E."/>
            <person name="Mitrovic J."/>
            <person name="Muller I."/>
            <person name="Buttner C."/>
            <person name="Reinhardt R."/>
        </authorList>
    </citation>
    <scope>NUCLEOTIDE SEQUENCE [LARGE SCALE GENOMIC DNA]</scope>
    <source>
        <strain evidence="9">0502</strain>
    </source>
</reference>
<dbReference type="InterPro" id="IPR029044">
    <property type="entry name" value="Nucleotide-diphossugar_trans"/>
</dbReference>